<proteinExistence type="inferred from homology"/>
<dbReference type="PANTHER" id="PTHR45820:SF6">
    <property type="entry name" value="ZINC_CADMIUM RESISTANCE PROTEIN-LIKE"/>
    <property type="match status" value="1"/>
</dbReference>
<dbReference type="InterPro" id="IPR058533">
    <property type="entry name" value="Cation_efflux_TM"/>
</dbReference>
<feature type="transmembrane region" description="Helical" evidence="9">
    <location>
        <begin position="139"/>
        <end position="159"/>
    </location>
</feature>
<dbReference type="Gene3D" id="1.20.1510.10">
    <property type="entry name" value="Cation efflux protein transmembrane domain"/>
    <property type="match status" value="1"/>
</dbReference>
<evidence type="ECO:0000313" key="12">
    <source>
        <dbReference type="EMBL" id="KAK2848466.1"/>
    </source>
</evidence>
<evidence type="ECO:0000256" key="1">
    <source>
        <dbReference type="ARBA" id="ARBA00004141"/>
    </source>
</evidence>
<dbReference type="GO" id="GO:0005385">
    <property type="term" value="F:zinc ion transmembrane transporter activity"/>
    <property type="evidence" value="ECO:0007669"/>
    <property type="project" value="TreeGrafter"/>
</dbReference>
<reference evidence="12" key="1">
    <citation type="submission" date="2023-08" db="EMBL/GenBank/DDBJ databases">
        <title>Pelteobagrus vachellii genome.</title>
        <authorList>
            <person name="Liu H."/>
        </authorList>
    </citation>
    <scope>NUCLEOTIDE SEQUENCE</scope>
    <source>
        <strain evidence="12">PRFRI_2022a</strain>
        <tissue evidence="12">Muscle</tissue>
    </source>
</reference>
<dbReference type="InterPro" id="IPR027469">
    <property type="entry name" value="Cation_efflux_TMD_sf"/>
</dbReference>
<dbReference type="Pfam" id="PF16916">
    <property type="entry name" value="ZT_dimer"/>
    <property type="match status" value="1"/>
</dbReference>
<evidence type="ECO:0000256" key="9">
    <source>
        <dbReference type="SAM" id="Phobius"/>
    </source>
</evidence>
<keyword evidence="3" id="KW-0813">Transport</keyword>
<feature type="domain" description="Cation efflux protein cytoplasmic" evidence="11">
    <location>
        <begin position="327"/>
        <end position="396"/>
    </location>
</feature>
<protein>
    <recommendedName>
        <fullName evidence="14">Solute carrier family 30 member 1</fullName>
    </recommendedName>
</protein>
<keyword evidence="13" id="KW-1185">Reference proteome</keyword>
<feature type="transmembrane region" description="Helical" evidence="9">
    <location>
        <begin position="106"/>
        <end position="127"/>
    </location>
</feature>
<dbReference type="GO" id="GO:0019855">
    <property type="term" value="F:calcium channel inhibitor activity"/>
    <property type="evidence" value="ECO:0007669"/>
    <property type="project" value="TreeGrafter"/>
</dbReference>
<gene>
    <name evidence="12" type="ORF">Q7C36_010148</name>
</gene>
<dbReference type="GO" id="GO:0015297">
    <property type="term" value="F:antiporter activity"/>
    <property type="evidence" value="ECO:0007669"/>
    <property type="project" value="UniProtKB-KW"/>
</dbReference>
<feature type="transmembrane region" description="Helical" evidence="9">
    <location>
        <begin position="287"/>
        <end position="306"/>
    </location>
</feature>
<evidence type="ECO:0000256" key="4">
    <source>
        <dbReference type="ARBA" id="ARBA00022692"/>
    </source>
</evidence>
<dbReference type="Pfam" id="PF01545">
    <property type="entry name" value="Cation_efflux"/>
    <property type="match status" value="1"/>
</dbReference>
<evidence type="ECO:0000256" key="5">
    <source>
        <dbReference type="ARBA" id="ARBA00022833"/>
    </source>
</evidence>
<dbReference type="PANTHER" id="PTHR45820">
    <property type="entry name" value="FI23527P1"/>
    <property type="match status" value="1"/>
</dbReference>
<evidence type="ECO:0000313" key="13">
    <source>
        <dbReference type="Proteomes" id="UP001187315"/>
    </source>
</evidence>
<keyword evidence="7 9" id="KW-0472">Membrane</keyword>
<comment type="caution">
    <text evidence="12">The sequence shown here is derived from an EMBL/GenBank/DDBJ whole genome shotgun (WGS) entry which is preliminary data.</text>
</comment>
<evidence type="ECO:0000256" key="8">
    <source>
        <dbReference type="SAM" id="MobiDB-lite"/>
    </source>
</evidence>
<dbReference type="InterPro" id="IPR027470">
    <property type="entry name" value="Cation_efflux_CTD"/>
</dbReference>
<feature type="transmembrane region" description="Helical" evidence="9">
    <location>
        <begin position="253"/>
        <end position="275"/>
    </location>
</feature>
<evidence type="ECO:0000256" key="6">
    <source>
        <dbReference type="ARBA" id="ARBA00022989"/>
    </source>
</evidence>
<dbReference type="SUPFAM" id="SSF161111">
    <property type="entry name" value="Cation efflux protein transmembrane domain-like"/>
    <property type="match status" value="1"/>
</dbReference>
<dbReference type="EMBL" id="JAVHJS010000009">
    <property type="protein sequence ID" value="KAK2848466.1"/>
    <property type="molecule type" value="Genomic_DNA"/>
</dbReference>
<evidence type="ECO:0000259" key="10">
    <source>
        <dbReference type="Pfam" id="PF01545"/>
    </source>
</evidence>
<dbReference type="GO" id="GO:0005794">
    <property type="term" value="C:Golgi apparatus"/>
    <property type="evidence" value="ECO:0007669"/>
    <property type="project" value="TreeGrafter"/>
</dbReference>
<comment type="subcellular location">
    <subcellularLocation>
        <location evidence="1">Membrane</location>
        <topology evidence="1">Multi-pass membrane protein</topology>
    </subcellularLocation>
</comment>
<dbReference type="GO" id="GO:0005783">
    <property type="term" value="C:endoplasmic reticulum"/>
    <property type="evidence" value="ECO:0007669"/>
    <property type="project" value="TreeGrafter"/>
</dbReference>
<sequence>MDRSVVWAEPLHRCMLVLTCTLLLCEVIAGRLCNSLMNTVDSFHTLYILIDMISSQRGSEENPGISAQPRTTEPGEESCPNLCAEESHTSPLSDGSQYARIRLQPVGGLISALMLSSLCVSFSFHIFSHTLQPQPIQRPLLATAVGAWSLLFNLLLLVWRRARQTDAGDKDLRKGGTEAPLTPAGSPQGRVLMFCNPGVSSVLHPDSQDQTFPPQNISVSHDSSHTEMFRAEPQSSRGSAHTAGDMSECIRNIITVFHSLLGSALILLNGLLHLLSTRFQENWGVTVYLDPGFSMLTTLVLLAVVVPELRRHVFLLLQASPAGLSTEELAVEIRGVPGVLDVHELHVWQLTETCIVASVHVYWPSSLSALECSQLLRSITEVLRRFGVKHWTIQPEFLTFDPEDAALRPDCALHCGKACVRKMCCLPPEEHFSSTTVHVTHS</sequence>
<dbReference type="SUPFAM" id="SSF160240">
    <property type="entry name" value="Cation efflux protein cytoplasmic domain-like"/>
    <property type="match status" value="1"/>
</dbReference>
<keyword evidence="5" id="KW-0862">Zinc</keyword>
<feature type="region of interest" description="Disordered" evidence="8">
    <location>
        <begin position="205"/>
        <end position="242"/>
    </location>
</feature>
<accession>A0AA88N4Z7</accession>
<evidence type="ECO:0000256" key="3">
    <source>
        <dbReference type="ARBA" id="ARBA00022448"/>
    </source>
</evidence>
<dbReference type="Proteomes" id="UP001187315">
    <property type="component" value="Unassembled WGS sequence"/>
</dbReference>
<dbReference type="GO" id="GO:0016020">
    <property type="term" value="C:membrane"/>
    <property type="evidence" value="ECO:0007669"/>
    <property type="project" value="UniProtKB-SubCell"/>
</dbReference>
<feature type="compositionally biased region" description="Polar residues" evidence="8">
    <location>
        <begin position="208"/>
        <end position="221"/>
    </location>
</feature>
<dbReference type="AlphaFoldDB" id="A0AA88N4Z7"/>
<evidence type="ECO:0000256" key="2">
    <source>
        <dbReference type="ARBA" id="ARBA00008873"/>
    </source>
</evidence>
<organism evidence="12 13">
    <name type="scientific">Tachysurus vachellii</name>
    <name type="common">Darkbarbel catfish</name>
    <name type="synonym">Pelteobagrus vachellii</name>
    <dbReference type="NCBI Taxonomy" id="175792"/>
    <lineage>
        <taxon>Eukaryota</taxon>
        <taxon>Metazoa</taxon>
        <taxon>Chordata</taxon>
        <taxon>Craniata</taxon>
        <taxon>Vertebrata</taxon>
        <taxon>Euteleostomi</taxon>
        <taxon>Actinopterygii</taxon>
        <taxon>Neopterygii</taxon>
        <taxon>Teleostei</taxon>
        <taxon>Ostariophysi</taxon>
        <taxon>Siluriformes</taxon>
        <taxon>Bagridae</taxon>
        <taxon>Tachysurus</taxon>
    </lineage>
</organism>
<evidence type="ECO:0008006" key="14">
    <source>
        <dbReference type="Google" id="ProtNLM"/>
    </source>
</evidence>
<feature type="domain" description="Cation efflux protein transmembrane" evidence="10">
    <location>
        <begin position="102"/>
        <end position="317"/>
    </location>
</feature>
<comment type="similarity">
    <text evidence="2">Belongs to the cation diffusion facilitator (CDF) transporter (TC 2.A.4) family. SLC30A subfamily.</text>
</comment>
<evidence type="ECO:0000256" key="7">
    <source>
        <dbReference type="ARBA" id="ARBA00023136"/>
    </source>
</evidence>
<keyword evidence="4 9" id="KW-0812">Transmembrane</keyword>
<keyword evidence="6 9" id="KW-1133">Transmembrane helix</keyword>
<name>A0AA88N4Z7_TACVA</name>
<feature type="region of interest" description="Disordered" evidence="8">
    <location>
        <begin position="58"/>
        <end position="93"/>
    </location>
</feature>
<dbReference type="GO" id="GO:0006882">
    <property type="term" value="P:intracellular zinc ion homeostasis"/>
    <property type="evidence" value="ECO:0007669"/>
    <property type="project" value="TreeGrafter"/>
</dbReference>
<dbReference type="InterPro" id="IPR036837">
    <property type="entry name" value="Cation_efflux_CTD_sf"/>
</dbReference>
<dbReference type="GO" id="GO:0010312">
    <property type="term" value="P:detoxification of zinc ion"/>
    <property type="evidence" value="ECO:0007669"/>
    <property type="project" value="TreeGrafter"/>
</dbReference>
<evidence type="ECO:0000259" key="11">
    <source>
        <dbReference type="Pfam" id="PF16916"/>
    </source>
</evidence>